<accession>A0A8J5XPJ4</accession>
<dbReference type="InterPro" id="IPR016162">
    <property type="entry name" value="Ald_DH_N"/>
</dbReference>
<dbReference type="Gene3D" id="3.40.605.10">
    <property type="entry name" value="Aldehyde Dehydrogenase, Chain A, domain 1"/>
    <property type="match status" value="1"/>
</dbReference>
<evidence type="ECO:0000256" key="2">
    <source>
        <dbReference type="PROSITE-ProRule" id="PRU10007"/>
    </source>
</evidence>
<dbReference type="OMA" id="ILMRGTF"/>
<evidence type="ECO:0000256" key="1">
    <source>
        <dbReference type="ARBA" id="ARBA00023002"/>
    </source>
</evidence>
<dbReference type="InterPro" id="IPR016163">
    <property type="entry name" value="Ald_DH_C"/>
</dbReference>
<feature type="domain" description="Aldehyde dehydrogenase" evidence="4">
    <location>
        <begin position="71"/>
        <end position="535"/>
    </location>
</feature>
<evidence type="ECO:0000259" key="4">
    <source>
        <dbReference type="Pfam" id="PF00171"/>
    </source>
</evidence>
<feature type="active site" evidence="2">
    <location>
        <position position="305"/>
    </location>
</feature>
<reference evidence="5" key="1">
    <citation type="submission" date="2021-05" db="EMBL/GenBank/DDBJ databases">
        <title>The genome of the haptophyte Pavlova lutheri (Diacronema luteri, Pavlovales) - a model for lipid biosynthesis in eukaryotic algae.</title>
        <authorList>
            <person name="Hulatt C.J."/>
            <person name="Posewitz M.C."/>
        </authorList>
    </citation>
    <scope>NUCLEOTIDE SEQUENCE</scope>
    <source>
        <strain evidence="5">NIVA-4/92</strain>
    </source>
</reference>
<dbReference type="AlphaFoldDB" id="A0A8J5XPJ4"/>
<dbReference type="SUPFAM" id="SSF53720">
    <property type="entry name" value="ALDH-like"/>
    <property type="match status" value="1"/>
</dbReference>
<dbReference type="GO" id="GO:0016620">
    <property type="term" value="F:oxidoreductase activity, acting on the aldehyde or oxo group of donors, NAD or NADP as acceptor"/>
    <property type="evidence" value="ECO:0007669"/>
    <property type="project" value="InterPro"/>
</dbReference>
<dbReference type="PROSITE" id="PS00070">
    <property type="entry name" value="ALDEHYDE_DEHYDR_CYS"/>
    <property type="match status" value="1"/>
</dbReference>
<dbReference type="InterPro" id="IPR015590">
    <property type="entry name" value="Aldehyde_DH_dom"/>
</dbReference>
<dbReference type="OrthoDB" id="310895at2759"/>
<evidence type="ECO:0000313" key="5">
    <source>
        <dbReference type="EMBL" id="KAG8465645.1"/>
    </source>
</evidence>
<organism evidence="5 6">
    <name type="scientific">Diacronema lutheri</name>
    <name type="common">Unicellular marine alga</name>
    <name type="synonym">Monochrysis lutheri</name>
    <dbReference type="NCBI Taxonomy" id="2081491"/>
    <lineage>
        <taxon>Eukaryota</taxon>
        <taxon>Haptista</taxon>
        <taxon>Haptophyta</taxon>
        <taxon>Pavlovophyceae</taxon>
        <taxon>Pavlovales</taxon>
        <taxon>Pavlovaceae</taxon>
        <taxon>Diacronema</taxon>
    </lineage>
</organism>
<gene>
    <name evidence="5" type="ORF">KFE25_002952</name>
</gene>
<dbReference type="Gene3D" id="3.40.309.10">
    <property type="entry name" value="Aldehyde Dehydrogenase, Chain A, domain 2"/>
    <property type="match status" value="1"/>
</dbReference>
<name>A0A8J5XPJ4_DIALT</name>
<dbReference type="PROSITE" id="PS00687">
    <property type="entry name" value="ALDEHYDE_DEHYDR_GLU"/>
    <property type="match status" value="1"/>
</dbReference>
<keyword evidence="1 3" id="KW-0560">Oxidoreductase</keyword>
<dbReference type="Pfam" id="PF00171">
    <property type="entry name" value="Aldedh"/>
    <property type="match status" value="1"/>
</dbReference>
<dbReference type="InterPro" id="IPR029510">
    <property type="entry name" value="Ald_DH_CS_GLU"/>
</dbReference>
<dbReference type="EMBL" id="JAGTXO010000010">
    <property type="protein sequence ID" value="KAG8465645.1"/>
    <property type="molecule type" value="Genomic_DNA"/>
</dbReference>
<evidence type="ECO:0000313" key="6">
    <source>
        <dbReference type="Proteomes" id="UP000751190"/>
    </source>
</evidence>
<dbReference type="PANTHER" id="PTHR11699">
    <property type="entry name" value="ALDEHYDE DEHYDROGENASE-RELATED"/>
    <property type="match status" value="1"/>
</dbReference>
<dbReference type="InterPro" id="IPR016161">
    <property type="entry name" value="Ald_DH/histidinol_DH"/>
</dbReference>
<dbReference type="Proteomes" id="UP000751190">
    <property type="component" value="Unassembled WGS sequence"/>
</dbReference>
<sequence>MIDPVLFCTASLWTIAGLAVAVPLVYYALCALLAAPIPSIRVEIKDDELNDVLEPSRPTVDPTVPRPGIVQCWDPSSMKNLGDLPAMGRDEVVARIERARRAQATWAKSSFDQRRLLLKTMLKYIIDNQETIARVSARDSGKAKVDAAMGEIMVTCEKLRWTINRAEPYLRPERRESGTLMPHKRVWVEWVPVGVVGAIVPWNYPFHNVFNPLIATLFAGNGFVVKVSEYSSWSTRYYGRIIEECLKAVGAPVDLVQIVTGFGETGHALVTGGINKLIFVGSPEIGGKVMAAAATTWHPTPVVLELGGKDPFIVCDDYVVTDDLVQVAVRGVFIHMGQNCAGPERFFVYESVYDEFVSRCAKLINQLELGDPLGSPTVDCGAVVMGGRTKAAMQRLVDDAVSKGARLLAGGYIPSAETAVGRGSFYPPTLLVDVPEHALIRKEEIFGPIMCVIKVPRDSDAEAVRMVNDNDFALGSCVWSGSQARARAIARQLDAGMSAINDLGGTTYMSQSLPFGGCKRSGFDRFAGPEGLRGLCYPHVYSEDWVPFMKTALPPLLQYPATGKGFDFAKQLITMTYGVTWQQTMRGLFGLLALVIFPPPKPASKRE</sequence>
<proteinExistence type="inferred from homology"/>
<dbReference type="InterPro" id="IPR016160">
    <property type="entry name" value="Ald_DH_CS_CYS"/>
</dbReference>
<protein>
    <recommendedName>
        <fullName evidence="4">Aldehyde dehydrogenase domain-containing protein</fullName>
    </recommendedName>
</protein>
<keyword evidence="6" id="KW-1185">Reference proteome</keyword>
<comment type="similarity">
    <text evidence="3">Belongs to the aldehyde dehydrogenase family.</text>
</comment>
<evidence type="ECO:0000256" key="3">
    <source>
        <dbReference type="RuleBase" id="RU003345"/>
    </source>
</evidence>
<comment type="caution">
    <text evidence="5">The sequence shown here is derived from an EMBL/GenBank/DDBJ whole genome shotgun (WGS) entry which is preliminary data.</text>
</comment>